<dbReference type="AlphaFoldDB" id="A0A9P8Y4G7"/>
<dbReference type="GeneID" id="70183461"/>
<dbReference type="RefSeq" id="XP_046012692.1">
    <property type="nucleotide sequence ID" value="XM_046153915.1"/>
</dbReference>
<proteinExistence type="predicted"/>
<name>A0A9P8Y4G7_9PEZI</name>
<evidence type="ECO:0000313" key="1">
    <source>
        <dbReference type="EMBL" id="KAH7031012.1"/>
    </source>
</evidence>
<gene>
    <name evidence="1" type="ORF">B0I36DRAFT_323020</name>
</gene>
<dbReference type="Proteomes" id="UP000756346">
    <property type="component" value="Unassembled WGS sequence"/>
</dbReference>
<reference evidence="1" key="1">
    <citation type="journal article" date="2021" name="Nat. Commun.">
        <title>Genetic determinants of endophytism in the Arabidopsis root mycobiome.</title>
        <authorList>
            <person name="Mesny F."/>
            <person name="Miyauchi S."/>
            <person name="Thiergart T."/>
            <person name="Pickel B."/>
            <person name="Atanasova L."/>
            <person name="Karlsson M."/>
            <person name="Huettel B."/>
            <person name="Barry K.W."/>
            <person name="Haridas S."/>
            <person name="Chen C."/>
            <person name="Bauer D."/>
            <person name="Andreopoulos W."/>
            <person name="Pangilinan J."/>
            <person name="LaButti K."/>
            <person name="Riley R."/>
            <person name="Lipzen A."/>
            <person name="Clum A."/>
            <person name="Drula E."/>
            <person name="Henrissat B."/>
            <person name="Kohler A."/>
            <person name="Grigoriev I.V."/>
            <person name="Martin F.M."/>
            <person name="Hacquard S."/>
        </authorList>
    </citation>
    <scope>NUCLEOTIDE SEQUENCE</scope>
    <source>
        <strain evidence="1">MPI-CAGE-CH-0230</strain>
    </source>
</reference>
<dbReference type="OrthoDB" id="3700495at2759"/>
<dbReference type="EMBL" id="JAGTJQ010000005">
    <property type="protein sequence ID" value="KAH7031012.1"/>
    <property type="molecule type" value="Genomic_DNA"/>
</dbReference>
<keyword evidence="2" id="KW-1185">Reference proteome</keyword>
<evidence type="ECO:0000313" key="2">
    <source>
        <dbReference type="Proteomes" id="UP000756346"/>
    </source>
</evidence>
<accession>A0A9P8Y4G7</accession>
<sequence length="111" mass="13493">MCNYIQTQYHCGHFRFPVQRWCHDYETTGKRNCQPDVTCAEWRGDEVCPDCRPVPLTTWEWMIKRPRKNSFVIERDQIHDRSPFRHVRGSSDSVEHDGWTFIRLFFLLWSD</sequence>
<protein>
    <submittedName>
        <fullName evidence="1">Uncharacterized protein</fullName>
    </submittedName>
</protein>
<organism evidence="1 2">
    <name type="scientific">Microdochium trichocladiopsis</name>
    <dbReference type="NCBI Taxonomy" id="1682393"/>
    <lineage>
        <taxon>Eukaryota</taxon>
        <taxon>Fungi</taxon>
        <taxon>Dikarya</taxon>
        <taxon>Ascomycota</taxon>
        <taxon>Pezizomycotina</taxon>
        <taxon>Sordariomycetes</taxon>
        <taxon>Xylariomycetidae</taxon>
        <taxon>Xylariales</taxon>
        <taxon>Microdochiaceae</taxon>
        <taxon>Microdochium</taxon>
    </lineage>
</organism>
<comment type="caution">
    <text evidence="1">The sequence shown here is derived from an EMBL/GenBank/DDBJ whole genome shotgun (WGS) entry which is preliminary data.</text>
</comment>